<sequence length="271" mass="30698">MRPFFLPLLLLTTWVAHAAPAAWSVDYARWPAGQAYTKTEATRDWPTLQWFDAPSKASIAEKPANSDRKWLRVDFPAGKWGGPDSGVKFAANLAPADSYTLEYEVYFPPEWEFSQNNQPPHGGGKLPGISGGSHPSGGLGKPDGMSVRPMWRRDTRFSAAPQNYLELYLYWPQQTEKYGDRFFAQDVEAGRTYRIKLRVDLGTPERDGLVKLWIDGALRVDRAFRFLQPGQSWKLTQYMHNVFYGGNDPTWAPAHDQYLLLGPVRVDATPF</sequence>
<evidence type="ECO:0000256" key="2">
    <source>
        <dbReference type="SAM" id="SignalP"/>
    </source>
</evidence>
<keyword evidence="5" id="KW-1185">Reference proteome</keyword>
<dbReference type="STRING" id="452637.Oter_2484"/>
<evidence type="ECO:0000313" key="5">
    <source>
        <dbReference type="Proteomes" id="UP000007013"/>
    </source>
</evidence>
<evidence type="ECO:0000259" key="3">
    <source>
        <dbReference type="Pfam" id="PF21294"/>
    </source>
</evidence>
<dbReference type="Proteomes" id="UP000007013">
    <property type="component" value="Chromosome"/>
</dbReference>
<dbReference type="PANTHER" id="PTHR40124">
    <property type="match status" value="1"/>
</dbReference>
<dbReference type="Pfam" id="PF21294">
    <property type="entry name" value="Polysacc_lyase_14"/>
    <property type="match status" value="1"/>
</dbReference>
<feature type="domain" description="Polysaccharide lyase 14" evidence="3">
    <location>
        <begin position="65"/>
        <end position="259"/>
    </location>
</feature>
<feature type="signal peptide" evidence="2">
    <location>
        <begin position="1"/>
        <end position="18"/>
    </location>
</feature>
<dbReference type="RefSeq" id="WP_012375301.1">
    <property type="nucleotide sequence ID" value="NC_010571.1"/>
</dbReference>
<dbReference type="OrthoDB" id="7552220at2"/>
<feature type="chain" id="PRO_5002772067" description="Polysaccharide lyase 14 domain-containing protein" evidence="2">
    <location>
        <begin position="19"/>
        <end position="271"/>
    </location>
</feature>
<feature type="region of interest" description="Disordered" evidence="1">
    <location>
        <begin position="114"/>
        <end position="145"/>
    </location>
</feature>
<proteinExistence type="predicted"/>
<feature type="compositionally biased region" description="Gly residues" evidence="1">
    <location>
        <begin position="121"/>
        <end position="141"/>
    </location>
</feature>
<gene>
    <name evidence="4" type="ordered locus">Oter_2484</name>
</gene>
<accession>B1ZSX7</accession>
<dbReference type="KEGG" id="ote:Oter_2484"/>
<dbReference type="Gene3D" id="2.60.120.200">
    <property type="match status" value="1"/>
</dbReference>
<organism evidence="4 5">
    <name type="scientific">Opitutus terrae (strain DSM 11246 / JCM 15787 / PB90-1)</name>
    <dbReference type="NCBI Taxonomy" id="452637"/>
    <lineage>
        <taxon>Bacteria</taxon>
        <taxon>Pseudomonadati</taxon>
        <taxon>Verrucomicrobiota</taxon>
        <taxon>Opitutia</taxon>
        <taxon>Opitutales</taxon>
        <taxon>Opitutaceae</taxon>
        <taxon>Opitutus</taxon>
    </lineage>
</organism>
<evidence type="ECO:0000256" key="1">
    <source>
        <dbReference type="SAM" id="MobiDB-lite"/>
    </source>
</evidence>
<reference evidence="4 5" key="1">
    <citation type="journal article" date="2011" name="J. Bacteriol.">
        <title>Genome sequence of the verrucomicrobium Opitutus terrae PB90-1, an abundant inhabitant of rice paddy soil ecosystems.</title>
        <authorList>
            <person name="van Passel M.W."/>
            <person name="Kant R."/>
            <person name="Palva A."/>
            <person name="Copeland A."/>
            <person name="Lucas S."/>
            <person name="Lapidus A."/>
            <person name="Glavina del Rio T."/>
            <person name="Pitluck S."/>
            <person name="Goltsman E."/>
            <person name="Clum A."/>
            <person name="Sun H."/>
            <person name="Schmutz J."/>
            <person name="Larimer F.W."/>
            <person name="Land M.L."/>
            <person name="Hauser L."/>
            <person name="Kyrpides N."/>
            <person name="Mikhailova N."/>
            <person name="Richardson P.P."/>
            <person name="Janssen P.H."/>
            <person name="de Vos W.M."/>
            <person name="Smidt H."/>
        </authorList>
    </citation>
    <scope>NUCLEOTIDE SEQUENCE [LARGE SCALE GENOMIC DNA]</scope>
    <source>
        <strain evidence="5">DSM 11246 / JCM 15787 / PB90-1</strain>
    </source>
</reference>
<dbReference type="HOGENOM" id="CLU_1004829_0_0_0"/>
<dbReference type="InterPro" id="IPR048958">
    <property type="entry name" value="Polysacc_lyase_14"/>
</dbReference>
<evidence type="ECO:0000313" key="4">
    <source>
        <dbReference type="EMBL" id="ACB75766.1"/>
    </source>
</evidence>
<dbReference type="eggNOG" id="ENOG502ZBB1">
    <property type="taxonomic scope" value="Bacteria"/>
</dbReference>
<name>B1ZSX7_OPITP</name>
<dbReference type="EMBL" id="CP001032">
    <property type="protein sequence ID" value="ACB75766.1"/>
    <property type="molecule type" value="Genomic_DNA"/>
</dbReference>
<keyword evidence="2" id="KW-0732">Signal</keyword>
<dbReference type="PANTHER" id="PTHR40124:SF1">
    <property type="entry name" value="DISAGGREGATASE RELATED REPEAT PROTEIN"/>
    <property type="match status" value="1"/>
</dbReference>
<protein>
    <recommendedName>
        <fullName evidence="3">Polysaccharide lyase 14 domain-containing protein</fullName>
    </recommendedName>
</protein>
<dbReference type="AlphaFoldDB" id="B1ZSX7"/>
<dbReference type="CAZy" id="PL14">
    <property type="family name" value="Polysaccharide Lyase Family 14"/>
</dbReference>